<dbReference type="GeneID" id="106063204"/>
<organism evidence="11 12">
    <name type="scientific">Biomphalaria glabrata</name>
    <name type="common">Bloodfluke planorb</name>
    <name type="synonym">Freshwater snail</name>
    <dbReference type="NCBI Taxonomy" id="6526"/>
    <lineage>
        <taxon>Eukaryota</taxon>
        <taxon>Metazoa</taxon>
        <taxon>Spiralia</taxon>
        <taxon>Lophotrochozoa</taxon>
        <taxon>Mollusca</taxon>
        <taxon>Gastropoda</taxon>
        <taxon>Heterobranchia</taxon>
        <taxon>Euthyneura</taxon>
        <taxon>Panpulmonata</taxon>
        <taxon>Hygrophila</taxon>
        <taxon>Lymnaeoidea</taxon>
        <taxon>Planorbidae</taxon>
        <taxon>Biomphalaria</taxon>
    </lineage>
</organism>
<dbReference type="InterPro" id="IPR036392">
    <property type="entry name" value="PLAT/LH2_dom_sf"/>
</dbReference>
<comment type="caution">
    <text evidence="6">Lacks conserved residue(s) required for the propagation of feature annotation.</text>
</comment>
<evidence type="ECO:0000256" key="2">
    <source>
        <dbReference type="ARBA" id="ARBA00007200"/>
    </source>
</evidence>
<dbReference type="InterPro" id="IPR046791">
    <property type="entry name" value="Polycystin_dom"/>
</dbReference>
<feature type="signal peptide" evidence="9">
    <location>
        <begin position="1"/>
        <end position="24"/>
    </location>
</feature>
<dbReference type="SUPFAM" id="SSF49723">
    <property type="entry name" value="Lipase/lipooxygenase domain (PLAT/LH2 domain)"/>
    <property type="match status" value="1"/>
</dbReference>
<dbReference type="GO" id="GO:0016020">
    <property type="term" value="C:membrane"/>
    <property type="evidence" value="ECO:0007669"/>
    <property type="project" value="UniProtKB-SubCell"/>
</dbReference>
<evidence type="ECO:0000256" key="3">
    <source>
        <dbReference type="ARBA" id="ARBA00022692"/>
    </source>
</evidence>
<feature type="transmembrane region" description="Helical" evidence="8">
    <location>
        <begin position="1408"/>
        <end position="1431"/>
    </location>
</feature>
<feature type="domain" description="PLAT" evidence="10">
    <location>
        <begin position="1251"/>
        <end position="1367"/>
    </location>
</feature>
<dbReference type="GO" id="GO:0050982">
    <property type="term" value="P:detection of mechanical stimulus"/>
    <property type="evidence" value="ECO:0007669"/>
    <property type="project" value="TreeGrafter"/>
</dbReference>
<evidence type="ECO:0000313" key="11">
    <source>
        <dbReference type="Proteomes" id="UP001165740"/>
    </source>
</evidence>
<dbReference type="PROSITE" id="PS50095">
    <property type="entry name" value="PLAT"/>
    <property type="match status" value="1"/>
</dbReference>
<evidence type="ECO:0000256" key="8">
    <source>
        <dbReference type="SAM" id="Phobius"/>
    </source>
</evidence>
<sequence>MKLDLNLLQIILWVKLLMTSVVVLDTPSTEPACHKNFFLTAERRSGQIGDTFVFYIWYLDDVIQNKTMENFLVTLQYRVGLETRVLHECLLTEDSEESKRPLYVVSQSDSCKYNNVRKFAFILRNPGHYVILAVIVWGGVNNKQSEFEKSMDMAMVNVEVVQAEYYIPATDCLIMETFTINGEETSEDTIKHFVQVNNTDLIIVKSKLKNCTNSQGIIRQWKMDRLFSVTQNQKRFPSRCYQSSKAGKVNLSILARDFTGIHLNFPTNLNSFTIQPFLLPAGYYRICLELSRQEAHRNLQHTYCGFLTVNPSVVKDAFQLVVTPEEENFIWPMDDLHIYAGLSSYIYESTELGYAGSKTIRFKWHCFDNDEICGKIVSYYKTFSSEKNTNYSHSIPTEGLILLIKKSWMVTNTAVKILLEISAMDILTCKHFLRTIERLVTFSNKNEAAQYAPNIGIRCLINCWQYVNPYLSMLLTMSCLDCEQFSLEFVTISWEIQSNPSSTFQTSGNDTLYLHIENIKDSSAKEFIIKVIFIYKNTKGVEIVSSSTRKFEVMNVSISALANYTFQLEDSTMGESFPVKTLVWTKEPFYSSELTYPIIVSVVLSYNEEKYVLLRTISSGVSFTHDANADAKLDFVLSLPTGTAIIHTNASFIIKRKSIKHGNLDDIQSELKNRTRGLFESTQFDFLSGLLEEGFGSNYTAFTKLAMNLFEGMLVNVNAGSLSLILKVVRKILTSLQNYNGSLVALSDSPDCFRCVLTKDINNPSIWVDLLNTGHNKELHLFQMQPILIVEKVLAYSPREMDNFMDDLILRQIADILTPLQESLQYTMMSENQEAKLQAEGVQQKVLEVINTMMSFLVVRVVERYPHIKTLIYTDSILLATWLDSKLYESISIEMNYSSIRLDLKRLREAFNPFSFDPYLNIGAYETRVCMLPHYYNDLVISTSVVFLLLQQKSETYYHLQDFAHKAIHIDFNFLSIDLNRTENKSHFHFAIETQGNLTKNVDNSQCILLMIKPTFKYGTLLTMKSHTVSLNVTSRLYKLYRDSLDIFEYSSMKSIKEDSDIFISQSYSETVVFLHKLPLLKAAEYKNGHYFVLIRMNLPEIPYATQETPSNLSHGKHPLLQAQEEGLSIECLRLTCVRWLAAEQRWISRDCHPKYKTSNKSDIGCVCDEGRVFSGSTSACLEDISINWDNYKIAALDKDSILNLEIPFVIFLLWMVFVVILVRSIRLRKQDKLYGKSHVISSLFSPYQSEQFLVCFVTGWIAGAGTEDVVSMVLVGSNATSSVYRLNDICHLFKTGSEVCFFLSCSKDLGRLKNIILILERQKNVDTWFVQHIYLKNLKTEDCWFCRVDSWIPDTATGNNYVIKPVHLFSELPHKLFVFSLSRLLRSYHVCIGSIYNIQGSRFTKELHALTCFCCIIIIMKVCAWKIGLLNATLKGDMKQQSKLYFTDDLVVSVFISVFPTTFLIILLAVLTDRPLKYQVLRWKMVPKRQQKMDPKRQQKMDTSEIPEHTTKLSSAASQDTFQSSLKPTPILYNDLINYFHQLVGPQLVTNYYTDLDNPTVRQTDEPNKRDMNMSNSELIAASNSAKYTSNNRSSSLLEDSSINENKEVIYRPFSQYKKNNLHENLKKTDSFIVLLKNNTHHSSGVFTIINKQWLYNDQQLRWTSPLINEILLSVIKLAMVLFIVVESYVFCLVGVGASDQTYFIQLVLATFLIINGIIHPFLLIILALLLDRAIITSGVTRNRIEALSPEMFIAIKLTVLDMVQTNRLVGSETLHVSKQRKQIYRRIGQKESEERHSQTKMKLEKITIKKHWNVIFIVLIFIIINAINGSVTQRYLQNTYFKKLLKIDDVDFSFNMIPSVEHVWLQLQKSFHKDLHQALFDKNSLTTFRVVNNVKLTQRRVKKYKGNCTKDFPSLIEPSCNFDIEQLEIESQNFALSWNKATDKNVVSPYTPQTGKYITTTFHSYPGVDYSTLYSLLNYKTETIDYLKDKYWIDERTRLVLIELSVFNADTSLITTIIHAFEFTAAGIFQSSIMMSTYQLLFEKGTLAMQAFILLFLALCIFFAYHDLVEVYSLGIIEYLQRPTSWLNIIDHAACFIIIILFQQEYVARKNAIDKVVDIVFQDYNFEVFIDFNVINRLSYDITVFCCIVALTSFIKIILATRHFQLFAQFLELLPSVMHVTYFPLLTILTFAFLTHFLFGQLQKFSTFSQSVLSVMELIVDQRMISPVFDHYWFWGPIFLTLTLMFLHYIVINYYICFLSDRSSQIYALNRYRSREKQQFIPWIWVFIWNGLMQRSRDAAENASKKSSAKYVHLDKLHSKGKLNVVNYDEQVVFLNELK</sequence>
<evidence type="ECO:0000256" key="9">
    <source>
        <dbReference type="SAM" id="SignalP"/>
    </source>
</evidence>
<keyword evidence="5 8" id="KW-0472">Membrane</keyword>
<feature type="transmembrane region" description="Helical" evidence="8">
    <location>
        <begin position="1451"/>
        <end position="1473"/>
    </location>
</feature>
<proteinExistence type="inferred from homology"/>
<evidence type="ECO:0000256" key="7">
    <source>
        <dbReference type="SAM" id="MobiDB-lite"/>
    </source>
</evidence>
<feature type="transmembrane region" description="Helical" evidence="8">
    <location>
        <begin position="2144"/>
        <end position="2162"/>
    </location>
</feature>
<feature type="transmembrane region" description="Helical" evidence="8">
    <location>
        <begin position="2182"/>
        <end position="2201"/>
    </location>
</feature>
<evidence type="ECO:0000256" key="1">
    <source>
        <dbReference type="ARBA" id="ARBA00004141"/>
    </source>
</evidence>
<dbReference type="InterPro" id="IPR002859">
    <property type="entry name" value="PKD/REJ-like"/>
</dbReference>
<dbReference type="InterPro" id="IPR051223">
    <property type="entry name" value="Polycystin"/>
</dbReference>
<keyword evidence="4 8" id="KW-1133">Transmembrane helix</keyword>
<accession>A0A9W2YCL8</accession>
<evidence type="ECO:0000259" key="10">
    <source>
        <dbReference type="PROSITE" id="PS50095"/>
    </source>
</evidence>
<feature type="region of interest" description="Disordered" evidence="7">
    <location>
        <begin position="1492"/>
        <end position="1520"/>
    </location>
</feature>
<dbReference type="Pfam" id="PF02010">
    <property type="entry name" value="REJ"/>
    <property type="match status" value="1"/>
</dbReference>
<dbReference type="OrthoDB" id="10264154at2759"/>
<feature type="compositionally biased region" description="Basic and acidic residues" evidence="7">
    <location>
        <begin position="1492"/>
        <end position="1512"/>
    </location>
</feature>
<feature type="transmembrane region" description="Helical" evidence="8">
    <location>
        <begin position="1202"/>
        <end position="1223"/>
    </location>
</feature>
<feature type="transmembrane region" description="Helical" evidence="8">
    <location>
        <begin position="2234"/>
        <end position="2258"/>
    </location>
</feature>
<comment type="similarity">
    <text evidence="2">Belongs to the polycystin family.</text>
</comment>
<dbReference type="PANTHER" id="PTHR10877:SF194">
    <property type="entry name" value="LOCATION OF VULVA DEFECTIVE 1"/>
    <property type="match status" value="1"/>
</dbReference>
<reference evidence="12" key="1">
    <citation type="submission" date="2025-08" db="UniProtKB">
        <authorList>
            <consortium name="RefSeq"/>
        </authorList>
    </citation>
    <scope>IDENTIFICATION</scope>
</reference>
<feature type="transmembrane region" description="Helical" evidence="8">
    <location>
        <begin position="1704"/>
        <end position="1732"/>
    </location>
</feature>
<gene>
    <name evidence="12" type="primary">LOC106063204</name>
</gene>
<dbReference type="RefSeq" id="XP_055860451.1">
    <property type="nucleotide sequence ID" value="XM_056004476.1"/>
</dbReference>
<comment type="subcellular location">
    <subcellularLocation>
        <location evidence="1">Membrane</location>
        <topology evidence="1">Multi-pass membrane protein</topology>
    </subcellularLocation>
</comment>
<dbReference type="Pfam" id="PF01477">
    <property type="entry name" value="PLAT"/>
    <property type="match status" value="1"/>
</dbReference>
<name>A0A9W2YCL8_BIOGL</name>
<feature type="transmembrane region" description="Helical" evidence="8">
    <location>
        <begin position="1813"/>
        <end position="1833"/>
    </location>
</feature>
<feature type="transmembrane region" description="Helical" evidence="8">
    <location>
        <begin position="2087"/>
        <end position="2104"/>
    </location>
</feature>
<keyword evidence="9" id="KW-0732">Signal</keyword>
<evidence type="ECO:0000256" key="6">
    <source>
        <dbReference type="PROSITE-ProRule" id="PRU00152"/>
    </source>
</evidence>
<keyword evidence="11" id="KW-1185">Reference proteome</keyword>
<keyword evidence="3 8" id="KW-0812">Transmembrane</keyword>
<feature type="transmembrane region" description="Helical" evidence="8">
    <location>
        <begin position="1672"/>
        <end position="1698"/>
    </location>
</feature>
<evidence type="ECO:0000256" key="5">
    <source>
        <dbReference type="ARBA" id="ARBA00023136"/>
    </source>
</evidence>
<dbReference type="Gene3D" id="2.60.60.20">
    <property type="entry name" value="PLAT/LH2 domain"/>
    <property type="match status" value="1"/>
</dbReference>
<dbReference type="GO" id="GO:0005262">
    <property type="term" value="F:calcium channel activity"/>
    <property type="evidence" value="ECO:0007669"/>
    <property type="project" value="TreeGrafter"/>
</dbReference>
<dbReference type="Pfam" id="PF20519">
    <property type="entry name" value="Polycystin_dom"/>
    <property type="match status" value="1"/>
</dbReference>
<evidence type="ECO:0000256" key="4">
    <source>
        <dbReference type="ARBA" id="ARBA00022989"/>
    </source>
</evidence>
<dbReference type="PANTHER" id="PTHR10877">
    <property type="entry name" value="POLYCYSTIN FAMILY MEMBER"/>
    <property type="match status" value="1"/>
</dbReference>
<evidence type="ECO:0000313" key="12">
    <source>
        <dbReference type="RefSeq" id="XP_055860451.1"/>
    </source>
</evidence>
<dbReference type="InterPro" id="IPR001024">
    <property type="entry name" value="PLAT/LH2_dom"/>
</dbReference>
<feature type="transmembrane region" description="Helical" evidence="8">
    <location>
        <begin position="2049"/>
        <end position="2067"/>
    </location>
</feature>
<feature type="chain" id="PRO_5040895383" evidence="9">
    <location>
        <begin position="25"/>
        <end position="2341"/>
    </location>
</feature>
<dbReference type="Proteomes" id="UP001165740">
    <property type="component" value="Chromosome 11"/>
</dbReference>
<protein>
    <submittedName>
        <fullName evidence="12">Uncharacterized protein LOC106063204 isoform X1</fullName>
    </submittedName>
</protein>